<organism evidence="4">
    <name type="scientific">Schistosoma curassoni</name>
    <dbReference type="NCBI Taxonomy" id="6186"/>
    <lineage>
        <taxon>Eukaryota</taxon>
        <taxon>Metazoa</taxon>
        <taxon>Spiralia</taxon>
        <taxon>Lophotrochozoa</taxon>
        <taxon>Platyhelminthes</taxon>
        <taxon>Trematoda</taxon>
        <taxon>Digenea</taxon>
        <taxon>Strigeidida</taxon>
        <taxon>Schistosomatoidea</taxon>
        <taxon>Schistosomatidae</taxon>
        <taxon>Schistosoma</taxon>
    </lineage>
</organism>
<evidence type="ECO:0000313" key="2">
    <source>
        <dbReference type="EMBL" id="VDP40962.1"/>
    </source>
</evidence>
<reference evidence="4" key="1">
    <citation type="submission" date="2016-06" db="UniProtKB">
        <authorList>
            <consortium name="WormBaseParasite"/>
        </authorList>
    </citation>
    <scope>IDENTIFICATION</scope>
</reference>
<evidence type="ECO:0000256" key="1">
    <source>
        <dbReference type="SAM" id="MobiDB-lite"/>
    </source>
</evidence>
<evidence type="ECO:0000313" key="4">
    <source>
        <dbReference type="WBParaSite" id="SCUD_0001066601-mRNA-1"/>
    </source>
</evidence>
<dbReference type="EMBL" id="UZAK01033917">
    <property type="protein sequence ID" value="VDP40962.1"/>
    <property type="molecule type" value="Genomic_DNA"/>
</dbReference>
<protein>
    <submittedName>
        <fullName evidence="4">Robl_LC7 domain-containing protein</fullName>
    </submittedName>
</protein>
<proteinExistence type="predicted"/>
<dbReference type="AlphaFoldDB" id="A0A183K6P1"/>
<sequence length="147" mass="17111">MGAEYTSKNALKYNNSNNSNNNKIPELDNELTMLKKSCVNHLENNNNYACFVVKKDGLKLNMNACDRMDDEYVNVWEEVWDTVDRFQVRVGLVMLFDDFRNVCISFIGRDKLINDKIGKELKIIEIVYLSVLRLSIILEEFELPASY</sequence>
<reference evidence="2 3" key="2">
    <citation type="submission" date="2018-11" db="EMBL/GenBank/DDBJ databases">
        <authorList>
            <consortium name="Pathogen Informatics"/>
        </authorList>
    </citation>
    <scope>NUCLEOTIDE SEQUENCE [LARGE SCALE GENOMIC DNA]</scope>
    <source>
        <strain evidence="2">Dakar</strain>
        <strain evidence="3">Dakar, Senegal</strain>
    </source>
</reference>
<dbReference type="WBParaSite" id="SCUD_0001066601-mRNA-1">
    <property type="protein sequence ID" value="SCUD_0001066601-mRNA-1"/>
    <property type="gene ID" value="SCUD_0001066601"/>
</dbReference>
<name>A0A183K6P1_9TREM</name>
<feature type="compositionally biased region" description="Polar residues" evidence="1">
    <location>
        <begin position="1"/>
        <end position="13"/>
    </location>
</feature>
<gene>
    <name evidence="2" type="ORF">SCUD_LOCUS10666</name>
</gene>
<dbReference type="Proteomes" id="UP000279833">
    <property type="component" value="Unassembled WGS sequence"/>
</dbReference>
<keyword evidence="3" id="KW-1185">Reference proteome</keyword>
<feature type="region of interest" description="Disordered" evidence="1">
    <location>
        <begin position="1"/>
        <end position="24"/>
    </location>
</feature>
<accession>A0A183K6P1</accession>
<evidence type="ECO:0000313" key="3">
    <source>
        <dbReference type="Proteomes" id="UP000279833"/>
    </source>
</evidence>